<keyword evidence="1" id="KW-0378">Hydrolase</keyword>
<dbReference type="InterPro" id="IPR029070">
    <property type="entry name" value="Chitinase_insertion_sf"/>
</dbReference>
<dbReference type="Pfam" id="PF00704">
    <property type="entry name" value="Glyco_hydro_18"/>
    <property type="match status" value="1"/>
</dbReference>
<evidence type="ECO:0000313" key="4">
    <source>
        <dbReference type="EMBL" id="MCF6136667.1"/>
    </source>
</evidence>
<comment type="caution">
    <text evidence="4">The sequence shown here is derived from an EMBL/GenBank/DDBJ whole genome shotgun (WGS) entry which is preliminary data.</text>
</comment>
<organism evidence="4 5">
    <name type="scientific">Pseudalkalibacillus berkeleyi</name>
    <dbReference type="NCBI Taxonomy" id="1069813"/>
    <lineage>
        <taxon>Bacteria</taxon>
        <taxon>Bacillati</taxon>
        <taxon>Bacillota</taxon>
        <taxon>Bacilli</taxon>
        <taxon>Bacillales</taxon>
        <taxon>Fictibacillaceae</taxon>
        <taxon>Pseudalkalibacillus</taxon>
    </lineage>
</organism>
<reference evidence="4 5" key="1">
    <citation type="submission" date="2022-01" db="EMBL/GenBank/DDBJ databases">
        <title>Alkalihalobacillus sp. EGI L200015, a novel bacterium isolated from a salt lake sediment.</title>
        <authorList>
            <person name="Gao L."/>
            <person name="Fang B.-Z."/>
            <person name="Li W.-J."/>
        </authorList>
    </citation>
    <scope>NUCLEOTIDE SEQUENCE [LARGE SCALE GENOMIC DNA]</scope>
    <source>
        <strain evidence="4 5">KCTC 12718</strain>
    </source>
</reference>
<dbReference type="InterPro" id="IPR017853">
    <property type="entry name" value="GH"/>
</dbReference>
<dbReference type="Gene3D" id="3.20.20.80">
    <property type="entry name" value="Glycosidases"/>
    <property type="match status" value="1"/>
</dbReference>
<proteinExistence type="predicted"/>
<dbReference type="PROSITE" id="PS51910">
    <property type="entry name" value="GH18_2"/>
    <property type="match status" value="1"/>
</dbReference>
<dbReference type="PANTHER" id="PTHR46066">
    <property type="entry name" value="CHITINASE DOMAIN-CONTAINING PROTEIN 1 FAMILY MEMBER"/>
    <property type="match status" value="1"/>
</dbReference>
<dbReference type="SUPFAM" id="SSF51445">
    <property type="entry name" value="(Trans)glycosidases"/>
    <property type="match status" value="1"/>
</dbReference>
<dbReference type="Gene3D" id="3.10.50.10">
    <property type="match status" value="1"/>
</dbReference>
<feature type="domain" description="GH18" evidence="3">
    <location>
        <begin position="105"/>
        <end position="422"/>
    </location>
</feature>
<dbReference type="PANTHER" id="PTHR46066:SF2">
    <property type="entry name" value="CHITINASE DOMAIN-CONTAINING PROTEIN 1"/>
    <property type="match status" value="1"/>
</dbReference>
<feature type="domain" description="LysM" evidence="2">
    <location>
        <begin position="53"/>
        <end position="97"/>
    </location>
</feature>
<dbReference type="Pfam" id="PF01476">
    <property type="entry name" value="LysM"/>
    <property type="match status" value="2"/>
</dbReference>
<feature type="domain" description="LysM" evidence="2">
    <location>
        <begin position="2"/>
        <end position="45"/>
    </location>
</feature>
<sequence>MAIHTVASGDTLWKISIAFGVPVSTIKLVNGLVSDAIVPGLHLYIPDQEPPERYYQIKSGDTFWRLSQLFNTTVQAIIAANPKLNPDALMIGQRIRIPSWQKYPMQSLVFIDAWGTSNYHEILSDIAESVSYLAIFTYTFTYSGELIEAKDEEIIQTCKSMSIKPLLVISNYEKGTFSPELARDVLEDTEKRSTLARNLVKKVNEKGYAGVSIDFEFVPADRRNDFTAFLEELKEGLGNRILQVNAHAKSSDMPTNRLVGFLDYRAIGEIVDIVSIMTIDYGYAIGPPDPIAPTWWVEQVLMYASGQINRRKMMMGMSLYGYDWTLPQQPGSVAEMLSVQNAQNRAIGNWIPIQYDWNANAPGYQYRKNNTEHAVWFEDIQSITAKYKQMEVYNLLGATYWRLRFRFPQNWSYVKKNLLVLK</sequence>
<dbReference type="PROSITE" id="PS51782">
    <property type="entry name" value="LYSM"/>
    <property type="match status" value="2"/>
</dbReference>
<keyword evidence="1" id="KW-0326">Glycosidase</keyword>
<evidence type="ECO:0000313" key="5">
    <source>
        <dbReference type="Proteomes" id="UP001649381"/>
    </source>
</evidence>
<dbReference type="InterPro" id="IPR011583">
    <property type="entry name" value="Chitinase_II/V-like_cat"/>
</dbReference>
<keyword evidence="5" id="KW-1185">Reference proteome</keyword>
<gene>
    <name evidence="4" type="ORF">L2716_02920</name>
</gene>
<dbReference type="SMART" id="SM00257">
    <property type="entry name" value="LysM"/>
    <property type="match status" value="2"/>
</dbReference>
<dbReference type="EMBL" id="JAKIJS010000001">
    <property type="protein sequence ID" value="MCF6136667.1"/>
    <property type="molecule type" value="Genomic_DNA"/>
</dbReference>
<evidence type="ECO:0000259" key="3">
    <source>
        <dbReference type="PROSITE" id="PS51910"/>
    </source>
</evidence>
<dbReference type="SUPFAM" id="SSF54106">
    <property type="entry name" value="LysM domain"/>
    <property type="match status" value="2"/>
</dbReference>
<protein>
    <submittedName>
        <fullName evidence="4">LysM peptidoglycan-binding domain-containing protein</fullName>
    </submittedName>
</protein>
<evidence type="ECO:0000256" key="1">
    <source>
        <dbReference type="ARBA" id="ARBA00023295"/>
    </source>
</evidence>
<dbReference type="InterPro" id="IPR018392">
    <property type="entry name" value="LysM"/>
</dbReference>
<evidence type="ECO:0000259" key="2">
    <source>
        <dbReference type="PROSITE" id="PS51782"/>
    </source>
</evidence>
<dbReference type="Gene3D" id="3.10.350.10">
    <property type="entry name" value="LysM domain"/>
    <property type="match status" value="2"/>
</dbReference>
<dbReference type="InterPro" id="IPR001223">
    <property type="entry name" value="Glyco_hydro18_cat"/>
</dbReference>
<dbReference type="RefSeq" id="WP_236331622.1">
    <property type="nucleotide sequence ID" value="NZ_JAKIJS010000001.1"/>
</dbReference>
<accession>A0ABS9GUZ5</accession>
<dbReference type="InterPro" id="IPR036779">
    <property type="entry name" value="LysM_dom_sf"/>
</dbReference>
<dbReference type="CDD" id="cd00118">
    <property type="entry name" value="LysM"/>
    <property type="match status" value="2"/>
</dbReference>
<dbReference type="Proteomes" id="UP001649381">
    <property type="component" value="Unassembled WGS sequence"/>
</dbReference>
<name>A0ABS9GUZ5_9BACL</name>
<dbReference type="SMART" id="SM00636">
    <property type="entry name" value="Glyco_18"/>
    <property type="match status" value="1"/>
</dbReference>